<feature type="compositionally biased region" description="Basic and acidic residues" evidence="5">
    <location>
        <begin position="465"/>
        <end position="488"/>
    </location>
</feature>
<evidence type="ECO:0000256" key="1">
    <source>
        <dbReference type="ARBA" id="ARBA00004141"/>
    </source>
</evidence>
<accession>A0AAV0BN55</accession>
<evidence type="ECO:0000256" key="3">
    <source>
        <dbReference type="ARBA" id="ARBA00022989"/>
    </source>
</evidence>
<evidence type="ECO:0000256" key="4">
    <source>
        <dbReference type="ARBA" id="ARBA00023136"/>
    </source>
</evidence>
<reference evidence="8" key="1">
    <citation type="submission" date="2022-06" db="EMBL/GenBank/DDBJ databases">
        <authorList>
            <consortium name="SYNGENTA / RWTH Aachen University"/>
        </authorList>
    </citation>
    <scope>NUCLEOTIDE SEQUENCE</scope>
</reference>
<keyword evidence="2 6" id="KW-0812">Transmembrane</keyword>
<feature type="region of interest" description="Disordered" evidence="5">
    <location>
        <begin position="875"/>
        <end position="944"/>
    </location>
</feature>
<feature type="compositionally biased region" description="Polar residues" evidence="5">
    <location>
        <begin position="625"/>
        <end position="635"/>
    </location>
</feature>
<feature type="transmembrane region" description="Helical" evidence="6">
    <location>
        <begin position="70"/>
        <end position="92"/>
    </location>
</feature>
<keyword evidence="3 6" id="KW-1133">Transmembrane helix</keyword>
<evidence type="ECO:0000256" key="5">
    <source>
        <dbReference type="SAM" id="MobiDB-lite"/>
    </source>
</evidence>
<feature type="compositionally biased region" description="Basic and acidic residues" evidence="5">
    <location>
        <begin position="301"/>
        <end position="314"/>
    </location>
</feature>
<feature type="compositionally biased region" description="Acidic residues" evidence="5">
    <location>
        <begin position="1152"/>
        <end position="1162"/>
    </location>
</feature>
<dbReference type="GO" id="GO:0016020">
    <property type="term" value="C:membrane"/>
    <property type="evidence" value="ECO:0007669"/>
    <property type="project" value="UniProtKB-SubCell"/>
</dbReference>
<feature type="compositionally biased region" description="Polar residues" evidence="5">
    <location>
        <begin position="528"/>
        <end position="550"/>
    </location>
</feature>
<gene>
    <name evidence="8" type="ORF">PPACK8108_LOCUS22794</name>
</gene>
<feature type="compositionally biased region" description="Polar residues" evidence="5">
    <location>
        <begin position="315"/>
        <end position="327"/>
    </location>
</feature>
<feature type="transmembrane region" description="Helical" evidence="6">
    <location>
        <begin position="167"/>
        <end position="186"/>
    </location>
</feature>
<proteinExistence type="predicted"/>
<feature type="compositionally biased region" description="Polar residues" evidence="5">
    <location>
        <begin position="908"/>
        <end position="920"/>
    </location>
</feature>
<feature type="compositionally biased region" description="Polar residues" evidence="5">
    <location>
        <begin position="680"/>
        <end position="697"/>
    </location>
</feature>
<organism evidence="8 9">
    <name type="scientific">Phakopsora pachyrhizi</name>
    <name type="common">Asian soybean rust disease fungus</name>
    <dbReference type="NCBI Taxonomy" id="170000"/>
    <lineage>
        <taxon>Eukaryota</taxon>
        <taxon>Fungi</taxon>
        <taxon>Dikarya</taxon>
        <taxon>Basidiomycota</taxon>
        <taxon>Pucciniomycotina</taxon>
        <taxon>Pucciniomycetes</taxon>
        <taxon>Pucciniales</taxon>
        <taxon>Phakopsoraceae</taxon>
        <taxon>Phakopsora</taxon>
    </lineage>
</organism>
<name>A0AAV0BN55_PHAPC</name>
<sequence>MPLPNETFDVQDDNDLLNSNGTNATGVDLADLPADGSSTSLRSPSLILQALIPLVLSICLFAFGRKLYRFTTSVSVGISFSLLVWAIFINLETGVTIAGWNDEVAALTVWSTMIGAGLLGCLLGFQPKWWGAHVTGRLCLGANAGLGLSFSILLLKSGLLIRRPAAHWPFISVLSILGVICVLYDHFLGPSLTIALEAAFLLFLGLDLFINKANKGAAIGLRLLLDHNPNHSAYKVEYILQKTTWTLITVSWLTGIIFVLINCKFHVPKPFGPLVPSEEQDEEKGFEKRESTVDIYNDQAKGLDHKNKSSHELDNGNSTSVDKNHPLSQLKTVVEKNLIRCPQSRVLVASSSPPEFGTSPALALSPTVYSRYRRTPDPGSPQPGRTPIQYCPQRSNLSNFYQLRRVETVDEVTEVGTSVGEGESAVQSSILLQNDGSERMARGTSLNEDYLNAVMRLAAGDDNSCHVVERREEDEKEETRVEGTKPKEYQSLPVPLFEEPVNDKKLENEQYEDGLINADQKTVFSGPQIESSANNQCGTARSPKPDSNGSDLAENKSNARDLPFHPVAPSSESSRCPSFEFNKLFKSLPKKSSQSSMGKGLRSIGSARTATIREEEDDDDGSLAGTESSKASGSLLSRIPLPSGLSEGGRSRGLKSTTSSSTDLISRQRHSRRHSRVKHTNSSNASHYNRASKGNRSLRSLASFETKSSLQDRLSTLAKPEPGERNPLLWSSTKTTQSLKSCDSGNSSMIDSFLQGGTEGSVPTTPSISGKPFVIEDVPQEIDKLESIGTTEELAHSNHPANRVTPENFSEKDVYCYNDENENETAFTARSSRRTTAIPHTPTLGNMLLRVGGNEVSYNEQSNLKENFGQISTSGHNVDSALEGDKTVQNDDLWADNTDESDRMTVRTPPSNRSTVCMTSNDHRDHTSAEDGGRSSSGSEDEYNGSQEMYLHPIHLGRLNQALEGWEQTVKIDLEATRNFSGNSSSNSNQVANNSRSPSLHSIPIPSQNCEIVGSFGSSTQEMVTSASNSSAMNSRPFVGVPLKEVPWPQAQTLKQGPFSGSPLQESSNFSKRKRWTSNSSIYPPLANESSFSSSVNKFVALENEIHNPTNQYNNLNHQKINDNMLRSESVETSFEESYQKDGFCSAASEIENNDEDEDDDDKNGREIKNFFKGKNLDPEDCHQNMMTTDDDDDDNQEFHSLNRKDLNAINLSPRYHSSLGNDVNNQKIVQSQQEGISGGYVTAEDEKQSVRHKKK</sequence>
<comment type="subcellular location">
    <subcellularLocation>
        <location evidence="1">Membrane</location>
        <topology evidence="1">Multi-pass membrane protein</topology>
    </subcellularLocation>
</comment>
<dbReference type="AlphaFoldDB" id="A0AAV0BN55"/>
<feature type="region of interest" description="Disordered" evidence="5">
    <location>
        <begin position="1234"/>
        <end position="1256"/>
    </location>
</feature>
<feature type="transmembrane region" description="Helical" evidence="6">
    <location>
        <begin position="46"/>
        <end position="64"/>
    </location>
</feature>
<feature type="region of interest" description="Disordered" evidence="5">
    <location>
        <begin position="465"/>
        <end position="502"/>
    </location>
</feature>
<feature type="compositionally biased region" description="Basic and acidic residues" evidence="5">
    <location>
        <begin position="553"/>
        <end position="563"/>
    </location>
</feature>
<keyword evidence="9" id="KW-1185">Reference proteome</keyword>
<evidence type="ECO:0000256" key="6">
    <source>
        <dbReference type="SAM" id="Phobius"/>
    </source>
</evidence>
<evidence type="ECO:0000259" key="7">
    <source>
        <dbReference type="Pfam" id="PF13886"/>
    </source>
</evidence>
<evidence type="ECO:0000313" key="9">
    <source>
        <dbReference type="Proteomes" id="UP001153365"/>
    </source>
</evidence>
<dbReference type="Proteomes" id="UP001153365">
    <property type="component" value="Unassembled WGS sequence"/>
</dbReference>
<protein>
    <submittedName>
        <fullName evidence="8">Expressed protein</fullName>
    </submittedName>
</protein>
<evidence type="ECO:0000256" key="2">
    <source>
        <dbReference type="ARBA" id="ARBA00022692"/>
    </source>
</evidence>
<feature type="compositionally biased region" description="Basic and acidic residues" evidence="5">
    <location>
        <begin position="921"/>
        <end position="933"/>
    </location>
</feature>
<feature type="region of interest" description="Disordered" evidence="5">
    <location>
        <begin position="1143"/>
        <end position="1168"/>
    </location>
</feature>
<feature type="transmembrane region" description="Helical" evidence="6">
    <location>
        <begin position="104"/>
        <end position="125"/>
    </location>
</feature>
<feature type="transmembrane region" description="Helical" evidence="6">
    <location>
        <begin position="192"/>
        <end position="210"/>
    </location>
</feature>
<feature type="domain" description="TM7S3/TM198-like" evidence="7">
    <location>
        <begin position="54"/>
        <end position="260"/>
    </location>
</feature>
<dbReference type="InterPro" id="IPR025256">
    <property type="entry name" value="TM7S3/TM198-like_dom"/>
</dbReference>
<feature type="region of interest" description="Disordered" evidence="5">
    <location>
        <begin position="588"/>
        <end position="697"/>
    </location>
</feature>
<comment type="caution">
    <text evidence="8">The sequence shown here is derived from an EMBL/GenBank/DDBJ whole genome shotgun (WGS) entry which is preliminary data.</text>
</comment>
<feature type="compositionally biased region" description="Low complexity" evidence="5">
    <location>
        <begin position="979"/>
        <end position="997"/>
    </location>
</feature>
<evidence type="ECO:0000313" key="8">
    <source>
        <dbReference type="EMBL" id="CAH7687930.1"/>
    </source>
</evidence>
<feature type="region of interest" description="Disordered" evidence="5">
    <location>
        <begin position="979"/>
        <end position="1004"/>
    </location>
</feature>
<dbReference type="EMBL" id="CALTRL010005923">
    <property type="protein sequence ID" value="CAH7687930.1"/>
    <property type="molecule type" value="Genomic_DNA"/>
</dbReference>
<dbReference type="Pfam" id="PF13886">
    <property type="entry name" value="TM7S3_TM198"/>
    <property type="match status" value="1"/>
</dbReference>
<feature type="region of interest" description="Disordered" evidence="5">
    <location>
        <begin position="528"/>
        <end position="576"/>
    </location>
</feature>
<feature type="transmembrane region" description="Helical" evidence="6">
    <location>
        <begin position="131"/>
        <end position="155"/>
    </location>
</feature>
<feature type="region of interest" description="Disordered" evidence="5">
    <location>
        <begin position="300"/>
        <end position="327"/>
    </location>
</feature>
<feature type="region of interest" description="Disordered" evidence="5">
    <location>
        <begin position="1054"/>
        <end position="1076"/>
    </location>
</feature>
<feature type="compositionally biased region" description="Basic residues" evidence="5">
    <location>
        <begin position="667"/>
        <end position="679"/>
    </location>
</feature>
<keyword evidence="4 6" id="KW-0472">Membrane</keyword>